<feature type="non-terminal residue" evidence="3">
    <location>
        <position position="439"/>
    </location>
</feature>
<organism evidence="3 4">
    <name type="scientific">Triplophysa rosa</name>
    <name type="common">Cave loach</name>
    <dbReference type="NCBI Taxonomy" id="992332"/>
    <lineage>
        <taxon>Eukaryota</taxon>
        <taxon>Metazoa</taxon>
        <taxon>Chordata</taxon>
        <taxon>Craniata</taxon>
        <taxon>Vertebrata</taxon>
        <taxon>Euteleostomi</taxon>
        <taxon>Actinopterygii</taxon>
        <taxon>Neopterygii</taxon>
        <taxon>Teleostei</taxon>
        <taxon>Ostariophysi</taxon>
        <taxon>Cypriniformes</taxon>
        <taxon>Nemacheilidae</taxon>
        <taxon>Triplophysa</taxon>
    </lineage>
</organism>
<evidence type="ECO:0000256" key="1">
    <source>
        <dbReference type="SAM" id="Phobius"/>
    </source>
</evidence>
<feature type="transmembrane region" description="Helical" evidence="1">
    <location>
        <begin position="21"/>
        <end position="40"/>
    </location>
</feature>
<gene>
    <name evidence="3" type="ORF">IRJ41_019308</name>
</gene>
<proteinExistence type="predicted"/>
<dbReference type="Proteomes" id="UP001059041">
    <property type="component" value="Linkage Group LG15"/>
</dbReference>
<evidence type="ECO:0000313" key="4">
    <source>
        <dbReference type="Proteomes" id="UP001059041"/>
    </source>
</evidence>
<dbReference type="GO" id="GO:0006281">
    <property type="term" value="P:DNA repair"/>
    <property type="evidence" value="ECO:0007669"/>
    <property type="project" value="UniProtKB-ARBA"/>
</dbReference>
<name>A0A9W7TN88_TRIRA</name>
<keyword evidence="1" id="KW-0812">Transmembrane</keyword>
<dbReference type="SUPFAM" id="SSF52980">
    <property type="entry name" value="Restriction endonuclease-like"/>
    <property type="match status" value="1"/>
</dbReference>
<dbReference type="Pfam" id="PF09588">
    <property type="entry name" value="YqaJ"/>
    <property type="match status" value="1"/>
</dbReference>
<comment type="caution">
    <text evidence="3">The sequence shown here is derived from an EMBL/GenBank/DDBJ whole genome shotgun (WGS) entry which is preliminary data.</text>
</comment>
<dbReference type="InterPro" id="IPR011335">
    <property type="entry name" value="Restrct_endonuc-II-like"/>
</dbReference>
<reference evidence="3" key="1">
    <citation type="submission" date="2021-02" db="EMBL/GenBank/DDBJ databases">
        <title>Comparative genomics reveals that relaxation of natural selection precedes convergent phenotypic evolution of cavefish.</title>
        <authorList>
            <person name="Peng Z."/>
        </authorList>
    </citation>
    <scope>NUCLEOTIDE SEQUENCE</scope>
    <source>
        <tissue evidence="3">Muscle</tissue>
    </source>
</reference>
<sequence>FFIKLVYFYSTCLKLQVFKKNLFCFICAYILSFGVLNILFCHCRFVAVLFNHIVALLYQTSHYCQHGISAVPSVCSCTETEQNWHKPRTMGVRPGPVNGMVVLSAKPKERKLADGIRSILQSIISAGSVLSYQHPAATTRKITLHQDAPPLPLDGYNFDPSVCLFVYSKHELLHMKSVEVTLEMAHKIERATKDHSASLDWHSVRKPRVTSSQFREVCHIRGQSSAENLAESMDKGTRQTADMKRGLEMESAAVEEYCLLCGVNFYSCGFIIHPDAPWLGTSPDGIVYDPMEHQIFGLLEIKCPNVKSYVDCPYLKLQNGTPELKQQHAYYWQVQGQMLISGLDWCDFVVYAHDDMMIQCIYKDSTMFNSIRERADHFFFYFYLPKSLKMQKNRIVLHCKKVIYKIPVSKLFIFTCLEHVEQGSWQRSSYLSAGSVLPS</sequence>
<keyword evidence="1" id="KW-0472">Membrane</keyword>
<dbReference type="InterPro" id="IPR051703">
    <property type="entry name" value="NF-kappa-B_Signaling_Reg"/>
</dbReference>
<accession>A0A9W7TN88</accession>
<dbReference type="InterPro" id="IPR011604">
    <property type="entry name" value="PDDEXK-like_dom_sf"/>
</dbReference>
<dbReference type="EMBL" id="JAFHDT010000015">
    <property type="protein sequence ID" value="KAI7799919.1"/>
    <property type="molecule type" value="Genomic_DNA"/>
</dbReference>
<dbReference type="PANTHER" id="PTHR46609:SF7">
    <property type="match status" value="1"/>
</dbReference>
<dbReference type="CDD" id="cd22343">
    <property type="entry name" value="PDDEXK_lambda_exonuclease-like"/>
    <property type="match status" value="1"/>
</dbReference>
<evidence type="ECO:0000259" key="2">
    <source>
        <dbReference type="Pfam" id="PF09588"/>
    </source>
</evidence>
<dbReference type="Gene3D" id="3.90.320.10">
    <property type="match status" value="1"/>
</dbReference>
<keyword evidence="4" id="KW-1185">Reference proteome</keyword>
<protein>
    <recommendedName>
        <fullName evidence="2">YqaJ viral recombinase domain-containing protein</fullName>
    </recommendedName>
</protein>
<dbReference type="AlphaFoldDB" id="A0A9W7TN88"/>
<evidence type="ECO:0000313" key="3">
    <source>
        <dbReference type="EMBL" id="KAI7799919.1"/>
    </source>
</evidence>
<dbReference type="PANTHER" id="PTHR46609">
    <property type="entry name" value="EXONUCLEASE, PHAGE-TYPE/RECB, C-TERMINAL DOMAIN-CONTAINING PROTEIN"/>
    <property type="match status" value="1"/>
</dbReference>
<keyword evidence="1" id="KW-1133">Transmembrane helix</keyword>
<feature type="domain" description="YqaJ viral recombinase" evidence="2">
    <location>
        <begin position="200"/>
        <end position="343"/>
    </location>
</feature>
<dbReference type="InterPro" id="IPR019080">
    <property type="entry name" value="YqaJ_viral_recombinase"/>
</dbReference>